<feature type="transmembrane region" description="Helical" evidence="1">
    <location>
        <begin position="5"/>
        <end position="23"/>
    </location>
</feature>
<dbReference type="HOGENOM" id="CLU_094327_0_0_1"/>
<feature type="transmembrane region" description="Helical" evidence="1">
    <location>
        <begin position="162"/>
        <end position="183"/>
    </location>
</feature>
<keyword evidence="3" id="KW-1185">Reference proteome</keyword>
<feature type="transmembrane region" description="Helical" evidence="1">
    <location>
        <begin position="43"/>
        <end position="61"/>
    </location>
</feature>
<keyword evidence="1" id="KW-0812">Transmembrane</keyword>
<protein>
    <submittedName>
        <fullName evidence="2">Uncharacterized protein</fullName>
    </submittedName>
</protein>
<name>A0A0C9UZN4_SPHS4</name>
<evidence type="ECO:0000313" key="2">
    <source>
        <dbReference type="EMBL" id="KIJ40314.1"/>
    </source>
</evidence>
<evidence type="ECO:0000313" key="3">
    <source>
        <dbReference type="Proteomes" id="UP000054279"/>
    </source>
</evidence>
<keyword evidence="1" id="KW-1133">Transmembrane helix</keyword>
<organism evidence="2 3">
    <name type="scientific">Sphaerobolus stellatus (strain SS14)</name>
    <dbReference type="NCBI Taxonomy" id="990650"/>
    <lineage>
        <taxon>Eukaryota</taxon>
        <taxon>Fungi</taxon>
        <taxon>Dikarya</taxon>
        <taxon>Basidiomycota</taxon>
        <taxon>Agaricomycotina</taxon>
        <taxon>Agaricomycetes</taxon>
        <taxon>Phallomycetidae</taxon>
        <taxon>Geastrales</taxon>
        <taxon>Sphaerobolaceae</taxon>
        <taxon>Sphaerobolus</taxon>
    </lineage>
</organism>
<gene>
    <name evidence="2" type="ORF">M422DRAFT_780777</name>
</gene>
<reference evidence="2 3" key="1">
    <citation type="submission" date="2014-06" db="EMBL/GenBank/DDBJ databases">
        <title>Evolutionary Origins and Diversification of the Mycorrhizal Mutualists.</title>
        <authorList>
            <consortium name="DOE Joint Genome Institute"/>
            <consortium name="Mycorrhizal Genomics Consortium"/>
            <person name="Kohler A."/>
            <person name="Kuo A."/>
            <person name="Nagy L.G."/>
            <person name="Floudas D."/>
            <person name="Copeland A."/>
            <person name="Barry K.W."/>
            <person name="Cichocki N."/>
            <person name="Veneault-Fourrey C."/>
            <person name="LaButti K."/>
            <person name="Lindquist E.A."/>
            <person name="Lipzen A."/>
            <person name="Lundell T."/>
            <person name="Morin E."/>
            <person name="Murat C."/>
            <person name="Riley R."/>
            <person name="Ohm R."/>
            <person name="Sun H."/>
            <person name="Tunlid A."/>
            <person name="Henrissat B."/>
            <person name="Grigoriev I.V."/>
            <person name="Hibbett D.S."/>
            <person name="Martin F."/>
        </authorList>
    </citation>
    <scope>NUCLEOTIDE SEQUENCE [LARGE SCALE GENOMIC DNA]</scope>
    <source>
        <strain evidence="2 3">SS14</strain>
    </source>
</reference>
<feature type="transmembrane region" description="Helical" evidence="1">
    <location>
        <begin position="127"/>
        <end position="150"/>
    </location>
</feature>
<dbReference type="Proteomes" id="UP000054279">
    <property type="component" value="Unassembled WGS sequence"/>
</dbReference>
<dbReference type="EMBL" id="KN837145">
    <property type="protein sequence ID" value="KIJ40314.1"/>
    <property type="molecule type" value="Genomic_DNA"/>
</dbReference>
<accession>A0A0C9UZN4</accession>
<evidence type="ECO:0000256" key="1">
    <source>
        <dbReference type="SAM" id="Phobius"/>
    </source>
</evidence>
<sequence length="258" mass="28987">MTVAILFILINYALYMSALAMNFSNFNLKFSETTVVSVETAQFFFVGWSDALVFLAVAFIIRDRYFAYKGYSWDDKRSSDLPVIIMMGIIGFMSFLVFVITLAYVGLTLRQVRSFEAIEAWENELRALDIAQVSFYIIGTFALIPLAFFVKSRVNSDPILNVTSFSVLPILLLRAIGAIVFTASTFPTSGPTFGFASMMVEGWLQFLAILIVCYFFRNAARWNRPDGKQRFQFATFKASEPAGVPSTAHSSTQDLVQN</sequence>
<dbReference type="AlphaFoldDB" id="A0A0C9UZN4"/>
<proteinExistence type="predicted"/>
<keyword evidence="1" id="KW-0472">Membrane</keyword>
<feature type="transmembrane region" description="Helical" evidence="1">
    <location>
        <begin position="81"/>
        <end position="107"/>
    </location>
</feature>
<feature type="transmembrane region" description="Helical" evidence="1">
    <location>
        <begin position="203"/>
        <end position="220"/>
    </location>
</feature>